<keyword evidence="3" id="KW-1185">Reference proteome</keyword>
<dbReference type="Pfam" id="PF24750">
    <property type="entry name" value="b-prop_At3g26010-like"/>
    <property type="match status" value="1"/>
</dbReference>
<dbReference type="InterPro" id="IPR056592">
    <property type="entry name" value="Beta-prop_At3g26010-like"/>
</dbReference>
<dbReference type="Proteomes" id="UP000233837">
    <property type="component" value="Unassembled WGS sequence"/>
</dbReference>
<dbReference type="PANTHER" id="PTHR31672">
    <property type="entry name" value="BNACNNG10540D PROTEIN"/>
    <property type="match status" value="1"/>
</dbReference>
<feature type="domain" description="F-box protein At3g26010-like beta-propeller" evidence="1">
    <location>
        <begin position="84"/>
        <end position="208"/>
    </location>
</feature>
<protein>
    <recommendedName>
        <fullName evidence="1">F-box protein At3g26010-like beta-propeller domain-containing protein</fullName>
    </recommendedName>
</protein>
<evidence type="ECO:0000313" key="3">
    <source>
        <dbReference type="Proteomes" id="UP000233837"/>
    </source>
</evidence>
<dbReference type="AlphaFoldDB" id="A0A2I0WHZ5"/>
<reference evidence="2 3" key="1">
    <citation type="journal article" date="2016" name="Sci. Rep.">
        <title>The Dendrobium catenatum Lindl. genome sequence provides insights into polysaccharide synthase, floral development and adaptive evolution.</title>
        <authorList>
            <person name="Zhang G.Q."/>
            <person name="Xu Q."/>
            <person name="Bian C."/>
            <person name="Tsai W.C."/>
            <person name="Yeh C.M."/>
            <person name="Liu K.W."/>
            <person name="Yoshida K."/>
            <person name="Zhang L.S."/>
            <person name="Chang S.B."/>
            <person name="Chen F."/>
            <person name="Shi Y."/>
            <person name="Su Y.Y."/>
            <person name="Zhang Y.Q."/>
            <person name="Chen L.J."/>
            <person name="Yin Y."/>
            <person name="Lin M."/>
            <person name="Huang H."/>
            <person name="Deng H."/>
            <person name="Wang Z.W."/>
            <person name="Zhu S.L."/>
            <person name="Zhao X."/>
            <person name="Deng C."/>
            <person name="Niu S.C."/>
            <person name="Huang J."/>
            <person name="Wang M."/>
            <person name="Liu G.H."/>
            <person name="Yang H.J."/>
            <person name="Xiao X.J."/>
            <person name="Hsiao Y.Y."/>
            <person name="Wu W.L."/>
            <person name="Chen Y.Y."/>
            <person name="Mitsuda N."/>
            <person name="Ohme-Takagi M."/>
            <person name="Luo Y.B."/>
            <person name="Van de Peer Y."/>
            <person name="Liu Z.J."/>
        </authorList>
    </citation>
    <scope>NUCLEOTIDE SEQUENCE [LARGE SCALE GENOMIC DNA]</scope>
    <source>
        <tissue evidence="2">The whole plant</tissue>
    </source>
</reference>
<dbReference type="OrthoDB" id="1916346at2759"/>
<dbReference type="EMBL" id="KZ502621">
    <property type="protein sequence ID" value="PKU75284.1"/>
    <property type="molecule type" value="Genomic_DNA"/>
</dbReference>
<evidence type="ECO:0000313" key="2">
    <source>
        <dbReference type="EMBL" id="PKU75284.1"/>
    </source>
</evidence>
<proteinExistence type="predicted"/>
<reference evidence="2 3" key="2">
    <citation type="journal article" date="2017" name="Nature">
        <title>The Apostasia genome and the evolution of orchids.</title>
        <authorList>
            <person name="Zhang G.Q."/>
            <person name="Liu K.W."/>
            <person name="Li Z."/>
            <person name="Lohaus R."/>
            <person name="Hsiao Y.Y."/>
            <person name="Niu S.C."/>
            <person name="Wang J.Y."/>
            <person name="Lin Y.C."/>
            <person name="Xu Q."/>
            <person name="Chen L.J."/>
            <person name="Yoshida K."/>
            <person name="Fujiwara S."/>
            <person name="Wang Z.W."/>
            <person name="Zhang Y.Q."/>
            <person name="Mitsuda N."/>
            <person name="Wang M."/>
            <person name="Liu G.H."/>
            <person name="Pecoraro L."/>
            <person name="Huang H.X."/>
            <person name="Xiao X.J."/>
            <person name="Lin M."/>
            <person name="Wu X.Y."/>
            <person name="Wu W.L."/>
            <person name="Chen Y.Y."/>
            <person name="Chang S.B."/>
            <person name="Sakamoto S."/>
            <person name="Ohme-Takagi M."/>
            <person name="Yagi M."/>
            <person name="Zeng S.J."/>
            <person name="Shen C.Y."/>
            <person name="Yeh C.M."/>
            <person name="Luo Y.B."/>
            <person name="Tsai W.C."/>
            <person name="Van de Peer Y."/>
            <person name="Liu Z.J."/>
        </authorList>
    </citation>
    <scope>NUCLEOTIDE SEQUENCE [LARGE SCALE GENOMIC DNA]</scope>
    <source>
        <tissue evidence="2">The whole plant</tissue>
    </source>
</reference>
<name>A0A2I0WHZ5_9ASPA</name>
<evidence type="ECO:0000259" key="1">
    <source>
        <dbReference type="Pfam" id="PF24750"/>
    </source>
</evidence>
<accession>A0A2I0WHZ5</accession>
<organism evidence="2 3">
    <name type="scientific">Dendrobium catenatum</name>
    <dbReference type="NCBI Taxonomy" id="906689"/>
    <lineage>
        <taxon>Eukaryota</taxon>
        <taxon>Viridiplantae</taxon>
        <taxon>Streptophyta</taxon>
        <taxon>Embryophyta</taxon>
        <taxon>Tracheophyta</taxon>
        <taxon>Spermatophyta</taxon>
        <taxon>Magnoliopsida</taxon>
        <taxon>Liliopsida</taxon>
        <taxon>Asparagales</taxon>
        <taxon>Orchidaceae</taxon>
        <taxon>Epidendroideae</taxon>
        <taxon>Malaxideae</taxon>
        <taxon>Dendrobiinae</taxon>
        <taxon>Dendrobium</taxon>
    </lineage>
</organism>
<dbReference type="InterPro" id="IPR050796">
    <property type="entry name" value="SCF_F-box_component"/>
</dbReference>
<gene>
    <name evidence="2" type="ORF">MA16_Dca019330</name>
</gene>
<dbReference type="PANTHER" id="PTHR31672:SF13">
    <property type="entry name" value="F-BOX PROTEIN CPR30-LIKE"/>
    <property type="match status" value="1"/>
</dbReference>
<sequence>MTASAGDAGWVHDADWGLTSAAADADVLTVDGDWVLTDGPCSPRRYRLTGFFLVSSGPHIYVPLLQSSDASRAGDLISSVPISASICASTQGIVLARAPWSSYYISTPISPKWTRIPHPMYSHPITIPVAIVASGDDGHGDGFLIICAVPLADGPQGFYRFDIYESSTGKWRTGPDRFPTGEILPSSGVSCGSAVYFRTETPSVVSYDDAAGVARVLPPPPRCWGSELQWELAEANGRLWCVCVRGRVVEVYQLGERDQWTMVGQSDAIDCSDPPRPLRAQSAGLGVVLWTNGRLGRWDLEHGRAIQLWFGEAAPPPGSCAQYVPYCAELELRR</sequence>